<evidence type="ECO:0000256" key="2">
    <source>
        <dbReference type="ARBA" id="ARBA00005047"/>
    </source>
</evidence>
<dbReference type="EC" id="4.2.1.19" evidence="8 9"/>
<evidence type="ECO:0000256" key="7">
    <source>
        <dbReference type="ARBA" id="ARBA00049158"/>
    </source>
</evidence>
<evidence type="ECO:0000256" key="9">
    <source>
        <dbReference type="RuleBase" id="RU000599"/>
    </source>
</evidence>
<dbReference type="InterPro" id="IPR023214">
    <property type="entry name" value="HAD_sf"/>
</dbReference>
<dbReference type="UniPathway" id="UPA00031">
    <property type="reaction ID" value="UER00011"/>
</dbReference>
<evidence type="ECO:0000313" key="10">
    <source>
        <dbReference type="EMBL" id="AGC66823.1"/>
    </source>
</evidence>
<dbReference type="EMBL" id="CP003263">
    <property type="protein sequence ID" value="AGC66823.1"/>
    <property type="molecule type" value="Genomic_DNA"/>
</dbReference>
<dbReference type="InterPro" id="IPR038494">
    <property type="entry name" value="IGPD_sf"/>
</dbReference>
<organism evidence="10 11">
    <name type="scientific">Candidatus Uzinura diaspidicola str. ASNER</name>
    <dbReference type="NCBI Taxonomy" id="1133592"/>
    <lineage>
        <taxon>Bacteria</taxon>
        <taxon>Pseudomonadati</taxon>
        <taxon>Bacteroidota</taxon>
        <taxon>Flavobacteriia</taxon>
        <taxon>Flavobacteriales</taxon>
        <taxon>Candidatus Uzinura</taxon>
    </lineage>
</organism>
<accession>L7VMN3</accession>
<sequence length="335" mass="38178">MRTKVLFINSNETFVDKVIFYPGIITYLGRIVSELDYELVLVSNQVNLGTESFPRVLFHAEHDSILKRFEGEGIHLSSIDFYKENHNSVTEMLPSYFSKTYDRSQSFVIGDSIILLPLDGSYTTEEIALHPSWKKIYNLLKFGFSEFSSRRISKETEIQISIKINGKGISDIHTGYGFLDHILDQICIHANIDLGIKVKGDVHVDEHHSIEDTAIALGIALSKSLKDKRGMARYGFLLPMDDILVQVALDLGGRSNLIWKADFEREKIGDIPTEMFAHFFKSFSDVAYCNLHFQTEGNNEHHKIEAIFKAFAYVLKIALTRNHNNELLPSTKEIL</sequence>
<dbReference type="Proteomes" id="UP000011174">
    <property type="component" value="Chromosome"/>
</dbReference>
<evidence type="ECO:0000256" key="3">
    <source>
        <dbReference type="ARBA" id="ARBA00016664"/>
    </source>
</evidence>
<evidence type="ECO:0000256" key="6">
    <source>
        <dbReference type="ARBA" id="ARBA00023239"/>
    </source>
</evidence>
<dbReference type="PATRIC" id="fig|1133592.3.peg.31"/>
<keyword evidence="6 8" id="KW-0456">Lyase</keyword>
<gene>
    <name evidence="8 10" type="primary">hisB</name>
    <name evidence="10" type="ORF">ASNER_038</name>
</gene>
<keyword evidence="8" id="KW-0963">Cytoplasm</keyword>
<dbReference type="HOGENOM" id="CLU_044308_0_0_10"/>
<comment type="cofactor">
    <cofactor evidence="1">
        <name>Mg(2+)</name>
        <dbReference type="ChEBI" id="CHEBI:18420"/>
    </cofactor>
</comment>
<dbReference type="InterPro" id="IPR020568">
    <property type="entry name" value="Ribosomal_Su5_D2-typ_SF"/>
</dbReference>
<dbReference type="GO" id="GO:0004424">
    <property type="term" value="F:imidazoleglycerol-phosphate dehydratase activity"/>
    <property type="evidence" value="ECO:0007669"/>
    <property type="project" value="UniProtKB-UniRule"/>
</dbReference>
<keyword evidence="5 8" id="KW-0368">Histidine biosynthesis</keyword>
<dbReference type="AlphaFoldDB" id="L7VMN3"/>
<dbReference type="InterPro" id="IPR000807">
    <property type="entry name" value="ImidazoleglycerolP_deHydtase"/>
</dbReference>
<dbReference type="SUPFAM" id="SSF56784">
    <property type="entry name" value="HAD-like"/>
    <property type="match status" value="1"/>
</dbReference>
<comment type="pathway">
    <text evidence="2 8 9">Amino-acid biosynthesis; L-histidine biosynthesis; L-histidine from 5-phospho-alpha-D-ribose 1-diphosphate: step 6/9.</text>
</comment>
<evidence type="ECO:0000256" key="1">
    <source>
        <dbReference type="ARBA" id="ARBA00001946"/>
    </source>
</evidence>
<dbReference type="InterPro" id="IPR020565">
    <property type="entry name" value="ImidazoleglycerP_deHydtase_CS"/>
</dbReference>
<comment type="similarity">
    <text evidence="8 9">Belongs to the imidazoleglycerol-phosphate dehydratase family.</text>
</comment>
<dbReference type="GO" id="GO:0005737">
    <property type="term" value="C:cytoplasm"/>
    <property type="evidence" value="ECO:0007669"/>
    <property type="project" value="UniProtKB-SubCell"/>
</dbReference>
<dbReference type="PROSITE" id="PS00954">
    <property type="entry name" value="IGP_DEHYDRATASE_1"/>
    <property type="match status" value="1"/>
</dbReference>
<comment type="catalytic activity">
    <reaction evidence="8 9">
        <text>D-erythro-1-(imidazol-4-yl)glycerol 3-phosphate = 3-(imidazol-4-yl)-2-oxopropyl phosphate + H2O</text>
        <dbReference type="Rhea" id="RHEA:11040"/>
        <dbReference type="ChEBI" id="CHEBI:15377"/>
        <dbReference type="ChEBI" id="CHEBI:57766"/>
        <dbReference type="ChEBI" id="CHEBI:58278"/>
        <dbReference type="EC" id="4.2.1.19"/>
    </reaction>
</comment>
<evidence type="ECO:0000313" key="11">
    <source>
        <dbReference type="Proteomes" id="UP000011174"/>
    </source>
</evidence>
<dbReference type="STRING" id="1133592.ASNER_038"/>
<keyword evidence="11" id="KW-1185">Reference proteome</keyword>
<dbReference type="SUPFAM" id="SSF54211">
    <property type="entry name" value="Ribosomal protein S5 domain 2-like"/>
    <property type="match status" value="2"/>
</dbReference>
<protein>
    <recommendedName>
        <fullName evidence="3 8">Imidazoleglycerol-phosphate dehydratase</fullName>
        <shortName evidence="8">IGPD</shortName>
        <ecNumber evidence="8 9">4.2.1.19</ecNumber>
    </recommendedName>
</protein>
<dbReference type="PANTHER" id="PTHR23133">
    <property type="entry name" value="IMIDAZOLEGLYCEROL-PHOSPHATE DEHYDRATASE HIS7"/>
    <property type="match status" value="1"/>
</dbReference>
<dbReference type="Gene3D" id="3.40.50.1000">
    <property type="entry name" value="HAD superfamily/HAD-like"/>
    <property type="match status" value="1"/>
</dbReference>
<dbReference type="GO" id="GO:0004401">
    <property type="term" value="F:histidinol-phosphatase activity"/>
    <property type="evidence" value="ECO:0007669"/>
    <property type="project" value="UniProtKB-EC"/>
</dbReference>
<name>L7VMN3_9FLAO</name>
<dbReference type="FunFam" id="3.30.230.40:FF:000003">
    <property type="entry name" value="Imidazoleglycerol-phosphate dehydratase HisB"/>
    <property type="match status" value="1"/>
</dbReference>
<evidence type="ECO:0000256" key="8">
    <source>
        <dbReference type="HAMAP-Rule" id="MF_00076"/>
    </source>
</evidence>
<evidence type="ECO:0000256" key="4">
    <source>
        <dbReference type="ARBA" id="ARBA00022605"/>
    </source>
</evidence>
<dbReference type="InterPro" id="IPR036412">
    <property type="entry name" value="HAD-like_sf"/>
</dbReference>
<dbReference type="CDD" id="cd07914">
    <property type="entry name" value="IGPD"/>
    <property type="match status" value="1"/>
</dbReference>
<dbReference type="HAMAP" id="MF_00076">
    <property type="entry name" value="HisB"/>
    <property type="match status" value="1"/>
</dbReference>
<dbReference type="Pfam" id="PF00475">
    <property type="entry name" value="IGPD"/>
    <property type="match status" value="1"/>
</dbReference>
<dbReference type="PROSITE" id="PS00955">
    <property type="entry name" value="IGP_DEHYDRATASE_2"/>
    <property type="match status" value="1"/>
</dbReference>
<dbReference type="PANTHER" id="PTHR23133:SF2">
    <property type="entry name" value="IMIDAZOLEGLYCEROL-PHOSPHATE DEHYDRATASE"/>
    <property type="match status" value="1"/>
</dbReference>
<comment type="subcellular location">
    <subcellularLocation>
        <location evidence="8 9">Cytoplasm</location>
    </subcellularLocation>
</comment>
<dbReference type="Gene3D" id="3.30.230.40">
    <property type="entry name" value="Imidazole glycerol phosphate dehydratase, domain 1"/>
    <property type="match status" value="2"/>
</dbReference>
<dbReference type="GO" id="GO:0000105">
    <property type="term" value="P:L-histidine biosynthetic process"/>
    <property type="evidence" value="ECO:0007669"/>
    <property type="project" value="UniProtKB-UniRule"/>
</dbReference>
<evidence type="ECO:0000256" key="5">
    <source>
        <dbReference type="ARBA" id="ARBA00023102"/>
    </source>
</evidence>
<comment type="catalytic activity">
    <reaction evidence="7">
        <text>L-histidinol phosphate + H2O = L-histidinol + phosphate</text>
        <dbReference type="Rhea" id="RHEA:14465"/>
        <dbReference type="ChEBI" id="CHEBI:15377"/>
        <dbReference type="ChEBI" id="CHEBI:43474"/>
        <dbReference type="ChEBI" id="CHEBI:57699"/>
        <dbReference type="ChEBI" id="CHEBI:57980"/>
        <dbReference type="EC" id="3.1.3.15"/>
    </reaction>
</comment>
<dbReference type="KEGG" id="udi:ASNER_038"/>
<keyword evidence="4 8" id="KW-0028">Amino-acid biosynthesis</keyword>
<proteinExistence type="inferred from homology"/>
<dbReference type="FunFam" id="3.30.230.40:FF:000001">
    <property type="entry name" value="Imidazoleglycerol-phosphate dehydratase HisB"/>
    <property type="match status" value="1"/>
</dbReference>
<dbReference type="OrthoDB" id="9790411at2"/>
<reference evidence="10 11" key="1">
    <citation type="journal article" date="2013" name="Environ. Microbiol.">
        <title>The nutrient supplying capabilities of Uzinura, an endosymbiont of armoured scale insects.</title>
        <authorList>
            <person name="Sabree Z.L."/>
            <person name="Huang C.Y."/>
            <person name="Okusu A."/>
            <person name="Moran N.A."/>
            <person name="Normark B.B."/>
        </authorList>
    </citation>
    <scope>NUCLEOTIDE SEQUENCE [LARGE SCALE GENOMIC DNA]</scope>
    <source>
        <strain evidence="10 11">ASNER</strain>
    </source>
</reference>